<dbReference type="GO" id="GO:0015074">
    <property type="term" value="P:DNA integration"/>
    <property type="evidence" value="ECO:0007669"/>
    <property type="project" value="InterPro"/>
</dbReference>
<dbReference type="Pfam" id="PF13565">
    <property type="entry name" value="HTH_32"/>
    <property type="match status" value="1"/>
</dbReference>
<dbReference type="InterPro" id="IPR036397">
    <property type="entry name" value="RNaseH_sf"/>
</dbReference>
<dbReference type="SUPFAM" id="SSF53098">
    <property type="entry name" value="Ribonuclease H-like"/>
    <property type="match status" value="1"/>
</dbReference>
<dbReference type="EMBL" id="AQFT01000138">
    <property type="protein sequence ID" value="EMZ20879.1"/>
    <property type="molecule type" value="Genomic_DNA"/>
</dbReference>
<feature type="domain" description="Integrase catalytic" evidence="1">
    <location>
        <begin position="153"/>
        <end position="323"/>
    </location>
</feature>
<dbReference type="eggNOG" id="COG2801">
    <property type="taxonomic scope" value="Bacteria"/>
</dbReference>
<dbReference type="Pfam" id="PF00665">
    <property type="entry name" value="rve"/>
    <property type="match status" value="1"/>
</dbReference>
<accession>N2A983</accession>
<dbReference type="SUPFAM" id="SSF46689">
    <property type="entry name" value="Homeodomain-like"/>
    <property type="match status" value="1"/>
</dbReference>
<dbReference type="HOGENOM" id="CLU_038364_0_0_9"/>
<dbReference type="PATRIC" id="fig|1235802.3.peg.5058"/>
<evidence type="ECO:0000313" key="2">
    <source>
        <dbReference type="EMBL" id="EMZ20879.1"/>
    </source>
</evidence>
<reference evidence="2 3" key="1">
    <citation type="journal article" date="2014" name="Genome Announc.">
        <title>Draft genome sequences of the altered schaedler flora, a defined bacterial community from gnotobiotic mice.</title>
        <authorList>
            <person name="Wannemuehler M.J."/>
            <person name="Overstreet A.M."/>
            <person name="Ward D.V."/>
            <person name="Phillips G.J."/>
        </authorList>
    </citation>
    <scope>NUCLEOTIDE SEQUENCE [LARGE SCALE GENOMIC DNA]</scope>
    <source>
        <strain evidence="2 3">ASF492</strain>
    </source>
</reference>
<dbReference type="PANTHER" id="PTHR35004:SF6">
    <property type="entry name" value="TRANSPOSASE"/>
    <property type="match status" value="1"/>
</dbReference>
<dbReference type="AlphaFoldDB" id="N2A983"/>
<gene>
    <name evidence="2" type="ORF">C823_04805</name>
</gene>
<dbReference type="STRING" id="1235802.C823_04805"/>
<evidence type="ECO:0000259" key="1">
    <source>
        <dbReference type="PROSITE" id="PS50994"/>
    </source>
</evidence>
<dbReference type="Gene3D" id="3.30.420.10">
    <property type="entry name" value="Ribonuclease H-like superfamily/Ribonuclease H"/>
    <property type="match status" value="1"/>
</dbReference>
<dbReference type="InterPro" id="IPR009057">
    <property type="entry name" value="Homeodomain-like_sf"/>
</dbReference>
<comment type="caution">
    <text evidence="2">The sequence shown here is derived from an EMBL/GenBank/DDBJ whole genome shotgun (WGS) entry which is preliminary data.</text>
</comment>
<dbReference type="InterPro" id="IPR012337">
    <property type="entry name" value="RNaseH-like_sf"/>
</dbReference>
<keyword evidence="3" id="KW-1185">Reference proteome</keyword>
<organism evidence="2 3">
    <name type="scientific">Eubacterium plexicaudatum ASF492</name>
    <dbReference type="NCBI Taxonomy" id="1235802"/>
    <lineage>
        <taxon>Bacteria</taxon>
        <taxon>Bacillati</taxon>
        <taxon>Bacillota</taxon>
        <taxon>Clostridia</taxon>
        <taxon>Eubacteriales</taxon>
        <taxon>Eubacteriaceae</taxon>
        <taxon>Eubacterium</taxon>
    </lineage>
</organism>
<dbReference type="PANTHER" id="PTHR35004">
    <property type="entry name" value="TRANSPOSASE RV3428C-RELATED"/>
    <property type="match status" value="1"/>
</dbReference>
<dbReference type="PROSITE" id="PS50994">
    <property type="entry name" value="INTEGRASE"/>
    <property type="match status" value="1"/>
</dbReference>
<protein>
    <recommendedName>
        <fullName evidence="1">Integrase catalytic domain-containing protein</fullName>
    </recommendedName>
</protein>
<name>N2A983_9FIRM</name>
<dbReference type="Proteomes" id="UP000012589">
    <property type="component" value="Unassembled WGS sequence"/>
</dbReference>
<sequence length="418" mass="48069">MTMDKERKQDIALMRYSAIAPLVTGLKEDYPSLKAFFRDVSAKGVTAPDGTLRHFAPVTIERWYRSYKQGGFETLLPAGRNDAGKPRRLDDALQEQVRYLKNNYPRMSAAAIFCQLKEDGSIRNGEVSQATINRFINQIEFQEKHTACRDMRRYERPHINEVWCGDSSAGPYLRTPDGKKRRVYVIALIDDASRFITGVDVFFHDNFVNLMSVMKSAVAKYGRPKTFNFDNGSSYKNKQMELLAARIGSALNYCKPYTPTAKAKIERWFRTMKDQWLASLDISGFNTLDELRGNLLAYVHNYNQTAHSSLKGKSPQERFFSEPECIRRLTGREISDFFLLEIERRVSADSVIVIGQVEYEVDCRFARQRITLRYSPDMEEVFIVEADGTLTPVRLLDKQENASVKRKKIYLYKGGEQA</sequence>
<proteinExistence type="predicted"/>
<dbReference type="InterPro" id="IPR001584">
    <property type="entry name" value="Integrase_cat-core"/>
</dbReference>
<evidence type="ECO:0000313" key="3">
    <source>
        <dbReference type="Proteomes" id="UP000012589"/>
    </source>
</evidence>
<dbReference type="GO" id="GO:0003676">
    <property type="term" value="F:nucleic acid binding"/>
    <property type="evidence" value="ECO:0007669"/>
    <property type="project" value="InterPro"/>
</dbReference>